<evidence type="ECO:0000313" key="4">
    <source>
        <dbReference type="EMBL" id="NYS61680.1"/>
    </source>
</evidence>
<feature type="repeat" description="ANK" evidence="3">
    <location>
        <begin position="10"/>
        <end position="42"/>
    </location>
</feature>
<dbReference type="PROSITE" id="PS50088">
    <property type="entry name" value="ANK_REPEAT"/>
    <property type="match status" value="1"/>
</dbReference>
<dbReference type="PANTHER" id="PTHR24171">
    <property type="entry name" value="ANKYRIN REPEAT DOMAIN-CONTAINING PROTEIN 39-RELATED"/>
    <property type="match status" value="1"/>
</dbReference>
<dbReference type="InterPro" id="IPR036770">
    <property type="entry name" value="Ankyrin_rpt-contain_sf"/>
</dbReference>
<dbReference type="InterPro" id="IPR002110">
    <property type="entry name" value="Ankyrin_rpt"/>
</dbReference>
<evidence type="ECO:0000256" key="1">
    <source>
        <dbReference type="ARBA" id="ARBA00022737"/>
    </source>
</evidence>
<evidence type="ECO:0000313" key="5">
    <source>
        <dbReference type="Proteomes" id="UP000586119"/>
    </source>
</evidence>
<keyword evidence="2 3" id="KW-0040">ANK repeat</keyword>
<dbReference type="SUPFAM" id="SSF48403">
    <property type="entry name" value="Ankyrin repeat"/>
    <property type="match status" value="1"/>
</dbReference>
<gene>
    <name evidence="4" type="ORF">HZS81_13055</name>
</gene>
<name>A0A7Z0LME9_9GAMM</name>
<dbReference type="Pfam" id="PF12796">
    <property type="entry name" value="Ank_2"/>
    <property type="match status" value="1"/>
</dbReference>
<proteinExistence type="predicted"/>
<evidence type="ECO:0000256" key="2">
    <source>
        <dbReference type="ARBA" id="ARBA00023043"/>
    </source>
</evidence>
<keyword evidence="1" id="KW-0677">Repeat</keyword>
<organism evidence="4 5">
    <name type="scientific">Vreelandella salicampi</name>
    <dbReference type="NCBI Taxonomy" id="1449798"/>
    <lineage>
        <taxon>Bacteria</taxon>
        <taxon>Pseudomonadati</taxon>
        <taxon>Pseudomonadota</taxon>
        <taxon>Gammaproteobacteria</taxon>
        <taxon>Oceanospirillales</taxon>
        <taxon>Halomonadaceae</taxon>
        <taxon>Vreelandella</taxon>
    </lineage>
</organism>
<dbReference type="EMBL" id="JACCDF010000011">
    <property type="protein sequence ID" value="NYS61680.1"/>
    <property type="molecule type" value="Genomic_DNA"/>
</dbReference>
<dbReference type="Gene3D" id="1.25.40.20">
    <property type="entry name" value="Ankyrin repeat-containing domain"/>
    <property type="match status" value="1"/>
</dbReference>
<sequence>MTEVNHQDCLGWTALIWAAKQNDIDSVRKLLKHDADPYQSDHAGRTAIQWAAAPTTTLSFAESNLTKITLKDRLIP</sequence>
<dbReference type="SMART" id="SM00248">
    <property type="entry name" value="ANK"/>
    <property type="match status" value="1"/>
</dbReference>
<reference evidence="4 5" key="1">
    <citation type="journal article" date="2015" name="Int. J. Syst. Evol. Microbiol.">
        <title>Halomonas salicampi sp. nov., a halotolerant and alkalitolerant bacterium isolated from a saltern soil.</title>
        <authorList>
            <person name="Lee J.C."/>
            <person name="Kim Y.S."/>
            <person name="Yun B.S."/>
            <person name="Whang K.S."/>
        </authorList>
    </citation>
    <scope>NUCLEOTIDE SEQUENCE [LARGE SCALE GENOMIC DNA]</scope>
    <source>
        <strain evidence="4 5">BH103</strain>
    </source>
</reference>
<dbReference type="GO" id="GO:0004842">
    <property type="term" value="F:ubiquitin-protein transferase activity"/>
    <property type="evidence" value="ECO:0007669"/>
    <property type="project" value="TreeGrafter"/>
</dbReference>
<dbReference type="AlphaFoldDB" id="A0A7Z0LME9"/>
<accession>A0A7Z0LME9</accession>
<dbReference type="GO" id="GO:0085020">
    <property type="term" value="P:protein K6-linked ubiquitination"/>
    <property type="evidence" value="ECO:0007669"/>
    <property type="project" value="TreeGrafter"/>
</dbReference>
<dbReference type="PANTHER" id="PTHR24171:SF8">
    <property type="entry name" value="BRCA1-ASSOCIATED RING DOMAIN PROTEIN 1"/>
    <property type="match status" value="1"/>
</dbReference>
<keyword evidence="5" id="KW-1185">Reference proteome</keyword>
<dbReference type="RefSeq" id="WP_179931004.1">
    <property type="nucleotide sequence ID" value="NZ_JACCDF010000011.1"/>
</dbReference>
<evidence type="ECO:0000256" key="3">
    <source>
        <dbReference type="PROSITE-ProRule" id="PRU00023"/>
    </source>
</evidence>
<comment type="caution">
    <text evidence="4">The sequence shown here is derived from an EMBL/GenBank/DDBJ whole genome shotgun (WGS) entry which is preliminary data.</text>
</comment>
<protein>
    <submittedName>
        <fullName evidence="4">Ankyrin repeat domain-containing protein</fullName>
    </submittedName>
</protein>
<dbReference type="Proteomes" id="UP000586119">
    <property type="component" value="Unassembled WGS sequence"/>
</dbReference>